<dbReference type="Gene3D" id="1.10.3810.10">
    <property type="entry name" value="Biosynthetic peptidoglycan transglycosylase-like"/>
    <property type="match status" value="1"/>
</dbReference>
<keyword evidence="2 11" id="KW-0997">Cell inner membrane</keyword>
<dbReference type="SUPFAM" id="SSF53955">
    <property type="entry name" value="Lysozyme-like"/>
    <property type="match status" value="1"/>
</dbReference>
<gene>
    <name evidence="13" type="primary">mtgA_2</name>
    <name evidence="11" type="synonym">mtgA</name>
    <name evidence="13" type="ORF">LMG21510_03131</name>
</gene>
<feature type="transmembrane region" description="Helical" evidence="11">
    <location>
        <begin position="28"/>
        <end position="47"/>
    </location>
</feature>
<dbReference type="InterPro" id="IPR011812">
    <property type="entry name" value="Pep_trsgly"/>
</dbReference>
<comment type="caution">
    <text evidence="13">The sequence shown here is derived from an EMBL/GenBank/DDBJ whole genome shotgun (WGS) entry which is preliminary data.</text>
</comment>
<dbReference type="GO" id="GO:0016757">
    <property type="term" value="F:glycosyltransferase activity"/>
    <property type="evidence" value="ECO:0007669"/>
    <property type="project" value="UniProtKB-KW"/>
</dbReference>
<evidence type="ECO:0000256" key="8">
    <source>
        <dbReference type="ARBA" id="ARBA00022989"/>
    </source>
</evidence>
<comment type="subcellular location">
    <subcellularLocation>
        <location evidence="11">Cell inner membrane</location>
        <topology evidence="11">Single-pass membrane protein</topology>
    </subcellularLocation>
</comment>
<evidence type="ECO:0000259" key="12">
    <source>
        <dbReference type="Pfam" id="PF00912"/>
    </source>
</evidence>
<dbReference type="PANTHER" id="PTHR30400">
    <property type="entry name" value="MONOFUNCTIONAL BIOSYNTHETIC PEPTIDOGLYCAN TRANSGLYCOSYLASE"/>
    <property type="match status" value="1"/>
</dbReference>
<evidence type="ECO:0000256" key="3">
    <source>
        <dbReference type="ARBA" id="ARBA00022676"/>
    </source>
</evidence>
<dbReference type="HAMAP" id="MF_00766">
    <property type="entry name" value="PGT_MtgA"/>
    <property type="match status" value="1"/>
</dbReference>
<dbReference type="Proteomes" id="UP000721236">
    <property type="component" value="Unassembled WGS sequence"/>
</dbReference>
<dbReference type="Pfam" id="PF00912">
    <property type="entry name" value="Transgly"/>
    <property type="match status" value="1"/>
</dbReference>
<feature type="domain" description="Glycosyl transferase family 51" evidence="12">
    <location>
        <begin position="81"/>
        <end position="227"/>
    </location>
</feature>
<keyword evidence="1 11" id="KW-1003">Cell membrane</keyword>
<sequence>MANRKRANRSGTARPASRAGNRLLRWPAYLLGCLVAGVLAMQLYFFLQIAAWQVVDPSSTSFMRAERWRLCGVNVWSCGIEREWVPYESISRNLKRAVIASEDADFVNHPGYDVDSMLEAWERNKRRGHIVRGGSTITQQLAKNLFLSPEQHYLRKAQELAITWMLEFWLDKQRIFEIYLNSVEWGEGIFGAEAAARHYFKTSAGKLSVGQSARLAAALPAPKCFDKKPYCTYVRINFRAKAGIIARRMGSATLPD</sequence>
<evidence type="ECO:0000256" key="9">
    <source>
        <dbReference type="ARBA" id="ARBA00023136"/>
    </source>
</evidence>
<keyword evidence="4 11" id="KW-0808">Transferase</keyword>
<evidence type="ECO:0000256" key="10">
    <source>
        <dbReference type="ARBA" id="ARBA00023316"/>
    </source>
</evidence>
<dbReference type="NCBIfam" id="TIGR02070">
    <property type="entry name" value="mono_pep_trsgly"/>
    <property type="match status" value="1"/>
</dbReference>
<evidence type="ECO:0000256" key="5">
    <source>
        <dbReference type="ARBA" id="ARBA00022692"/>
    </source>
</evidence>
<accession>A0ABM8X9X9</accession>
<dbReference type="InterPro" id="IPR036950">
    <property type="entry name" value="PBP_transglycosylase"/>
</dbReference>
<evidence type="ECO:0000313" key="14">
    <source>
        <dbReference type="Proteomes" id="UP000721236"/>
    </source>
</evidence>
<evidence type="ECO:0000256" key="2">
    <source>
        <dbReference type="ARBA" id="ARBA00022519"/>
    </source>
</evidence>
<name>A0ABM8X9X9_9BURK</name>
<proteinExistence type="inferred from homology"/>
<keyword evidence="14" id="KW-1185">Reference proteome</keyword>
<dbReference type="EMBL" id="CAJZAH010000003">
    <property type="protein sequence ID" value="CAG9176793.1"/>
    <property type="molecule type" value="Genomic_DNA"/>
</dbReference>
<comment type="pathway">
    <text evidence="11">Cell wall biogenesis; peptidoglycan biosynthesis.</text>
</comment>
<evidence type="ECO:0000256" key="6">
    <source>
        <dbReference type="ARBA" id="ARBA00022960"/>
    </source>
</evidence>
<keyword evidence="6 11" id="KW-0133">Cell shape</keyword>
<dbReference type="PANTHER" id="PTHR30400:SF0">
    <property type="entry name" value="BIOSYNTHETIC PEPTIDOGLYCAN TRANSGLYCOSYLASE"/>
    <property type="match status" value="1"/>
</dbReference>
<keyword evidence="5 11" id="KW-0812">Transmembrane</keyword>
<reference evidence="13 14" key="1">
    <citation type="submission" date="2021-08" db="EMBL/GenBank/DDBJ databases">
        <authorList>
            <person name="Peeters C."/>
        </authorList>
    </citation>
    <scope>NUCLEOTIDE SEQUENCE [LARGE SCALE GENOMIC DNA]</scope>
    <source>
        <strain evidence="13 14">LMG 21510</strain>
    </source>
</reference>
<comment type="catalytic activity">
    <reaction evidence="11">
        <text>[GlcNAc-(1-&gt;4)-Mur2Ac(oyl-L-Ala-gamma-D-Glu-L-Lys-D-Ala-D-Ala)](n)-di-trans,octa-cis-undecaprenyl diphosphate + beta-D-GlcNAc-(1-&gt;4)-Mur2Ac(oyl-L-Ala-gamma-D-Glu-L-Lys-D-Ala-D-Ala)-di-trans,octa-cis-undecaprenyl diphosphate = [GlcNAc-(1-&gt;4)-Mur2Ac(oyl-L-Ala-gamma-D-Glu-L-Lys-D-Ala-D-Ala)](n+1)-di-trans,octa-cis-undecaprenyl diphosphate + di-trans,octa-cis-undecaprenyl diphosphate + H(+)</text>
        <dbReference type="Rhea" id="RHEA:23708"/>
        <dbReference type="Rhea" id="RHEA-COMP:9602"/>
        <dbReference type="Rhea" id="RHEA-COMP:9603"/>
        <dbReference type="ChEBI" id="CHEBI:15378"/>
        <dbReference type="ChEBI" id="CHEBI:58405"/>
        <dbReference type="ChEBI" id="CHEBI:60033"/>
        <dbReference type="ChEBI" id="CHEBI:78435"/>
        <dbReference type="EC" id="2.4.99.28"/>
    </reaction>
</comment>
<protein>
    <recommendedName>
        <fullName evidence="11">Biosynthetic peptidoglycan transglycosylase</fullName>
        <ecNumber evidence="11">2.4.99.28</ecNumber>
    </recommendedName>
    <alternativeName>
        <fullName evidence="11">Glycan polymerase</fullName>
    </alternativeName>
    <alternativeName>
        <fullName evidence="11">Peptidoglycan glycosyltransferase MtgA</fullName>
        <shortName evidence="11">PGT</shortName>
    </alternativeName>
</protein>
<comment type="similarity">
    <text evidence="11">Belongs to the glycosyltransferase 51 family.</text>
</comment>
<keyword evidence="9 11" id="KW-0472">Membrane</keyword>
<evidence type="ECO:0000256" key="1">
    <source>
        <dbReference type="ARBA" id="ARBA00022475"/>
    </source>
</evidence>
<organism evidence="13 14">
    <name type="scientific">Cupriavidus respiraculi</name>
    <dbReference type="NCBI Taxonomy" id="195930"/>
    <lineage>
        <taxon>Bacteria</taxon>
        <taxon>Pseudomonadati</taxon>
        <taxon>Pseudomonadota</taxon>
        <taxon>Betaproteobacteria</taxon>
        <taxon>Burkholderiales</taxon>
        <taxon>Burkholderiaceae</taxon>
        <taxon>Cupriavidus</taxon>
    </lineage>
</organism>
<evidence type="ECO:0000256" key="11">
    <source>
        <dbReference type="HAMAP-Rule" id="MF_00766"/>
    </source>
</evidence>
<dbReference type="InterPro" id="IPR001264">
    <property type="entry name" value="Glyco_trans_51"/>
</dbReference>
<dbReference type="EC" id="2.4.99.28" evidence="11"/>
<keyword evidence="7 11" id="KW-0573">Peptidoglycan synthesis</keyword>
<keyword evidence="3 11" id="KW-0328">Glycosyltransferase</keyword>
<keyword evidence="10 11" id="KW-0961">Cell wall biogenesis/degradation</keyword>
<dbReference type="InterPro" id="IPR023346">
    <property type="entry name" value="Lysozyme-like_dom_sf"/>
</dbReference>
<evidence type="ECO:0000256" key="4">
    <source>
        <dbReference type="ARBA" id="ARBA00022679"/>
    </source>
</evidence>
<evidence type="ECO:0000256" key="7">
    <source>
        <dbReference type="ARBA" id="ARBA00022984"/>
    </source>
</evidence>
<keyword evidence="8 11" id="KW-1133">Transmembrane helix</keyword>
<evidence type="ECO:0000313" key="13">
    <source>
        <dbReference type="EMBL" id="CAG9176793.1"/>
    </source>
</evidence>
<comment type="function">
    <text evidence="11">Peptidoglycan polymerase that catalyzes glycan chain elongation from lipid-linked precursors.</text>
</comment>